<name>A0A8E0QNT6_9EURO</name>
<dbReference type="EMBL" id="BBXM02000002">
    <property type="protein sequence ID" value="GIC87472.1"/>
    <property type="molecule type" value="Genomic_DNA"/>
</dbReference>
<proteinExistence type="predicted"/>
<reference evidence="1" key="1">
    <citation type="journal article" date="2015" name="Genome Announc.">
        <title>Draft Genome Sequence of the Pathogenic Filamentous Fungus Aspergillus udagawae Strain IFM 46973T.</title>
        <authorList>
            <person name="Kusuya Y."/>
            <person name="Takahashi-Nakaguchi A."/>
            <person name="Takahashi H."/>
            <person name="Yaguchi T."/>
        </authorList>
    </citation>
    <scope>NUCLEOTIDE SEQUENCE</scope>
    <source>
        <strain evidence="1">IFM 46973</strain>
    </source>
</reference>
<dbReference type="AlphaFoldDB" id="A0A8E0QNT6"/>
<accession>A0A8E0QNT6</accession>
<evidence type="ECO:0000313" key="2">
    <source>
        <dbReference type="Proteomes" id="UP000036893"/>
    </source>
</evidence>
<reference evidence="1" key="2">
    <citation type="submission" date="2021-01" db="EMBL/GenBank/DDBJ databases">
        <title>Pan-genome distribution and transcriptional activeness of fungal secondary metabolism genes in Aspergillus section Fumigati.</title>
        <authorList>
            <person name="Takahashi H."/>
            <person name="Umemura M."/>
            <person name="Ninomiya A."/>
            <person name="Kusuya Y."/>
            <person name="Urayama S."/>
            <person name="Shimizu M."/>
            <person name="Watanabe A."/>
            <person name="Kamei K."/>
            <person name="Yaguchi T."/>
            <person name="Hagiwara D."/>
        </authorList>
    </citation>
    <scope>NUCLEOTIDE SEQUENCE</scope>
    <source>
        <strain evidence="1">IFM 46973</strain>
    </source>
</reference>
<dbReference type="Proteomes" id="UP000036893">
    <property type="component" value="Unassembled WGS sequence"/>
</dbReference>
<gene>
    <name evidence="1" type="ORF">Aud_003856</name>
</gene>
<organism evidence="1 2">
    <name type="scientific">Aspergillus udagawae</name>
    <dbReference type="NCBI Taxonomy" id="91492"/>
    <lineage>
        <taxon>Eukaryota</taxon>
        <taxon>Fungi</taxon>
        <taxon>Dikarya</taxon>
        <taxon>Ascomycota</taxon>
        <taxon>Pezizomycotina</taxon>
        <taxon>Eurotiomycetes</taxon>
        <taxon>Eurotiomycetidae</taxon>
        <taxon>Eurotiales</taxon>
        <taxon>Aspergillaceae</taxon>
        <taxon>Aspergillus</taxon>
        <taxon>Aspergillus subgen. Fumigati</taxon>
    </lineage>
</organism>
<evidence type="ECO:0000313" key="1">
    <source>
        <dbReference type="EMBL" id="GIC87472.1"/>
    </source>
</evidence>
<protein>
    <submittedName>
        <fullName evidence="1">Uncharacterized protein</fullName>
    </submittedName>
</protein>
<sequence>MEFHLPIAADLYPVDGGVGTVVQVWDAFLNVGVSVANEVIHQMAEVGESDIIVVFMVDFLEGDHRPAVFMCWDGCAGGLYGGGYAAVCERSISEIGITVKNGDAVALLIWSPGCEPRA</sequence>
<dbReference type="RefSeq" id="XP_043144738.1">
    <property type="nucleotide sequence ID" value="XM_043288803.1"/>
</dbReference>
<comment type="caution">
    <text evidence="1">The sequence shown here is derived from an EMBL/GenBank/DDBJ whole genome shotgun (WGS) entry which is preliminary data.</text>
</comment>
<dbReference type="GeneID" id="66991332"/>